<keyword evidence="2" id="KW-1185">Reference proteome</keyword>
<sequence>MRMHAIPQLRTQGDSLTLNVRLHASRGTRSTLRAVPTVLAVEGLQLFWRESHAVPGGDSPAPDSARRRLCIPRCALLDHQPTLRQQRGWAVLHCR</sequence>
<proteinExistence type="predicted"/>
<accession>A0AAV7SLJ5</accession>
<comment type="caution">
    <text evidence="1">The sequence shown here is derived from an EMBL/GenBank/DDBJ whole genome shotgun (WGS) entry which is preliminary data.</text>
</comment>
<dbReference type="AlphaFoldDB" id="A0AAV7SLJ5"/>
<dbReference type="EMBL" id="JANPWB010000008">
    <property type="protein sequence ID" value="KAJ1164915.1"/>
    <property type="molecule type" value="Genomic_DNA"/>
</dbReference>
<organism evidence="1 2">
    <name type="scientific">Pleurodeles waltl</name>
    <name type="common">Iberian ribbed newt</name>
    <dbReference type="NCBI Taxonomy" id="8319"/>
    <lineage>
        <taxon>Eukaryota</taxon>
        <taxon>Metazoa</taxon>
        <taxon>Chordata</taxon>
        <taxon>Craniata</taxon>
        <taxon>Vertebrata</taxon>
        <taxon>Euteleostomi</taxon>
        <taxon>Amphibia</taxon>
        <taxon>Batrachia</taxon>
        <taxon>Caudata</taxon>
        <taxon>Salamandroidea</taxon>
        <taxon>Salamandridae</taxon>
        <taxon>Pleurodelinae</taxon>
        <taxon>Pleurodeles</taxon>
    </lineage>
</organism>
<evidence type="ECO:0000313" key="2">
    <source>
        <dbReference type="Proteomes" id="UP001066276"/>
    </source>
</evidence>
<evidence type="ECO:0000313" key="1">
    <source>
        <dbReference type="EMBL" id="KAJ1164915.1"/>
    </source>
</evidence>
<protein>
    <submittedName>
        <fullName evidence="1">Uncharacterized protein</fullName>
    </submittedName>
</protein>
<dbReference type="Proteomes" id="UP001066276">
    <property type="component" value="Chromosome 4_2"/>
</dbReference>
<gene>
    <name evidence="1" type="ORF">NDU88_005347</name>
</gene>
<reference evidence="1" key="1">
    <citation type="journal article" date="2022" name="bioRxiv">
        <title>Sequencing and chromosome-scale assembly of the giantPleurodeles waltlgenome.</title>
        <authorList>
            <person name="Brown T."/>
            <person name="Elewa A."/>
            <person name="Iarovenko S."/>
            <person name="Subramanian E."/>
            <person name="Araus A.J."/>
            <person name="Petzold A."/>
            <person name="Susuki M."/>
            <person name="Suzuki K.-i.T."/>
            <person name="Hayashi T."/>
            <person name="Toyoda A."/>
            <person name="Oliveira C."/>
            <person name="Osipova E."/>
            <person name="Leigh N.D."/>
            <person name="Simon A."/>
            <person name="Yun M.H."/>
        </authorList>
    </citation>
    <scope>NUCLEOTIDE SEQUENCE</scope>
    <source>
        <strain evidence="1">20211129_DDA</strain>
        <tissue evidence="1">Liver</tissue>
    </source>
</reference>
<name>A0AAV7SLJ5_PLEWA</name>